<sequence>LCLLQASRLEDLRVKLENEGLVNISYVVVNHQGPHSQRKFHLLRESVSDYITVYQQDEQQADVWTTLNGSKDDFLIYDRCGRLVYHLGLPYSFLSFQYVEESIKIAYCESKCGNCSYTEPDIDSVCENITKSEDEKLAEIEPKPSGHHSHHHHGHRHGHGQGHRHRHHH</sequence>
<feature type="compositionally biased region" description="Basic residues" evidence="6">
    <location>
        <begin position="145"/>
        <end position="169"/>
    </location>
</feature>
<proteinExistence type="predicted"/>
<dbReference type="Pfam" id="PF04592">
    <property type="entry name" value="SelP_N"/>
    <property type="match status" value="1"/>
</dbReference>
<name>A0A7L0HTY4_AREIN</name>
<dbReference type="PANTHER" id="PTHR10105:SF3">
    <property type="entry name" value="SELENOPROTEIN P"/>
    <property type="match status" value="1"/>
</dbReference>
<accession>A0A7L0HTY4</accession>
<feature type="region of interest" description="Disordered" evidence="6">
    <location>
        <begin position="141"/>
        <end position="169"/>
    </location>
</feature>
<dbReference type="InterPro" id="IPR037941">
    <property type="entry name" value="SeP"/>
</dbReference>
<evidence type="ECO:0000256" key="5">
    <source>
        <dbReference type="ARBA" id="ARBA00023180"/>
    </source>
</evidence>
<keyword evidence="2" id="KW-0964">Secreted</keyword>
<gene>
    <name evidence="8" type="primary">Selenop</name>
    <name evidence="8" type="ORF">AREINT_R11064</name>
</gene>
<dbReference type="GO" id="GO:0008430">
    <property type="term" value="F:selenium binding"/>
    <property type="evidence" value="ECO:0007669"/>
    <property type="project" value="InterPro"/>
</dbReference>
<dbReference type="Proteomes" id="UP000541811">
    <property type="component" value="Unassembled WGS sequence"/>
</dbReference>
<feature type="non-terminal residue" evidence="8">
    <location>
        <position position="1"/>
    </location>
</feature>
<evidence type="ECO:0000256" key="1">
    <source>
        <dbReference type="ARBA" id="ARBA00004613"/>
    </source>
</evidence>
<evidence type="ECO:0000256" key="6">
    <source>
        <dbReference type="SAM" id="MobiDB-lite"/>
    </source>
</evidence>
<evidence type="ECO:0000256" key="4">
    <source>
        <dbReference type="ARBA" id="ARBA00022933"/>
    </source>
</evidence>
<dbReference type="AlphaFoldDB" id="A0A7L0HTY4"/>
<keyword evidence="4" id="KW-0712">Selenocysteine</keyword>
<dbReference type="GO" id="GO:0001887">
    <property type="term" value="P:selenium compound metabolic process"/>
    <property type="evidence" value="ECO:0007669"/>
    <property type="project" value="TreeGrafter"/>
</dbReference>
<evidence type="ECO:0000313" key="8">
    <source>
        <dbReference type="EMBL" id="NXK23135.1"/>
    </source>
</evidence>
<comment type="subcellular location">
    <subcellularLocation>
        <location evidence="1">Secreted</location>
    </subcellularLocation>
</comment>
<protein>
    <submittedName>
        <fullName evidence="8">SEPP1 protein</fullName>
    </submittedName>
</protein>
<comment type="caution">
    <text evidence="8">The sequence shown here is derived from an EMBL/GenBank/DDBJ whole genome shotgun (WGS) entry which is preliminary data.</text>
</comment>
<keyword evidence="3" id="KW-0732">Signal</keyword>
<evidence type="ECO:0000313" key="9">
    <source>
        <dbReference type="Proteomes" id="UP000541811"/>
    </source>
</evidence>
<keyword evidence="9" id="KW-1185">Reference proteome</keyword>
<dbReference type="EMBL" id="VXAK01015082">
    <property type="protein sequence ID" value="NXK23135.1"/>
    <property type="molecule type" value="Genomic_DNA"/>
</dbReference>
<evidence type="ECO:0000256" key="3">
    <source>
        <dbReference type="ARBA" id="ARBA00022729"/>
    </source>
</evidence>
<organism evidence="8 9">
    <name type="scientific">Arenaria interpres</name>
    <name type="common">Ruddy turnstone</name>
    <name type="synonym">Tringa interpres</name>
    <dbReference type="NCBI Taxonomy" id="54971"/>
    <lineage>
        <taxon>Eukaryota</taxon>
        <taxon>Metazoa</taxon>
        <taxon>Chordata</taxon>
        <taxon>Craniata</taxon>
        <taxon>Vertebrata</taxon>
        <taxon>Euteleostomi</taxon>
        <taxon>Archelosauria</taxon>
        <taxon>Archosauria</taxon>
        <taxon>Dinosauria</taxon>
        <taxon>Saurischia</taxon>
        <taxon>Theropoda</taxon>
        <taxon>Coelurosauria</taxon>
        <taxon>Aves</taxon>
        <taxon>Neognathae</taxon>
        <taxon>Neoaves</taxon>
        <taxon>Charadriiformes</taxon>
        <taxon>Scolopacidae</taxon>
        <taxon>Arenaria</taxon>
    </lineage>
</organism>
<feature type="non-terminal residue" evidence="8">
    <location>
        <position position="169"/>
    </location>
</feature>
<feature type="domain" description="Selenoprotein P N-terminal" evidence="7">
    <location>
        <begin position="1"/>
        <end position="168"/>
    </location>
</feature>
<reference evidence="8 9" key="1">
    <citation type="submission" date="2019-09" db="EMBL/GenBank/DDBJ databases">
        <title>Bird 10,000 Genomes (B10K) Project - Family phase.</title>
        <authorList>
            <person name="Zhang G."/>
        </authorList>
    </citation>
    <scope>NUCLEOTIDE SEQUENCE [LARGE SCALE GENOMIC DNA]</scope>
    <source>
        <strain evidence="8">B10K-DU-005-73</strain>
        <tissue evidence="8">Liver</tissue>
    </source>
</reference>
<evidence type="ECO:0000256" key="2">
    <source>
        <dbReference type="ARBA" id="ARBA00022525"/>
    </source>
</evidence>
<dbReference type="GO" id="GO:0005576">
    <property type="term" value="C:extracellular region"/>
    <property type="evidence" value="ECO:0007669"/>
    <property type="project" value="UniProtKB-SubCell"/>
</dbReference>
<dbReference type="InterPro" id="IPR007671">
    <property type="entry name" value="Selenoprotein-P_N"/>
</dbReference>
<dbReference type="PANTHER" id="PTHR10105">
    <property type="entry name" value="SELENOPROTEIN P"/>
    <property type="match status" value="1"/>
</dbReference>
<evidence type="ECO:0000259" key="7">
    <source>
        <dbReference type="Pfam" id="PF04592"/>
    </source>
</evidence>
<keyword evidence="5" id="KW-0325">Glycoprotein</keyword>